<evidence type="ECO:0000256" key="7">
    <source>
        <dbReference type="ARBA" id="ARBA00047899"/>
    </source>
</evidence>
<evidence type="ECO:0000256" key="6">
    <source>
        <dbReference type="ARBA" id="ARBA00022840"/>
    </source>
</evidence>
<sequence>MIGLVCHISGAKLPSYRVTSTLIKESNWPRVALLECSRVDKEEKRESHSHSHDGFYAVKKVLIQTDEQMQLVKQEIESSKRFKHPNLLPLLDYTIFNIKGTQDGQWKKEAYLLFPLHKDGTIHDHLQRMQTRKEHYPPKTVLRLFLQICKAVSEMHKSDPPYAHNDVKPGNVLLSRKHGALMAVLMDFGSTRVARWKIRSRSEALALQEWAAEHCSAPYRAPELWDCPSDCDIDERTDVWSLGCTLFALMYYLSPFERSLGESGGSLALAVISGKVLWPSFSGDPPYPETFHSLVSWMLKPTPQLRPYVGDVILHAEKLLANLPGRELDDHEMA</sequence>
<dbReference type="Pfam" id="PF00069">
    <property type="entry name" value="Pkinase"/>
    <property type="match status" value="1"/>
</dbReference>
<keyword evidence="11" id="KW-1185">Reference proteome</keyword>
<evidence type="ECO:0000256" key="3">
    <source>
        <dbReference type="ARBA" id="ARBA00022679"/>
    </source>
</evidence>
<dbReference type="Gene3D" id="1.10.510.10">
    <property type="entry name" value="Transferase(Phosphotransferase) domain 1"/>
    <property type="match status" value="1"/>
</dbReference>
<evidence type="ECO:0000256" key="4">
    <source>
        <dbReference type="ARBA" id="ARBA00022741"/>
    </source>
</evidence>
<dbReference type="SMART" id="SM00220">
    <property type="entry name" value="S_TKc"/>
    <property type="match status" value="1"/>
</dbReference>
<dbReference type="OrthoDB" id="248923at2759"/>
<dbReference type="InterPro" id="IPR000719">
    <property type="entry name" value="Prot_kinase_dom"/>
</dbReference>
<dbReference type="GO" id="GO:0004674">
    <property type="term" value="F:protein serine/threonine kinase activity"/>
    <property type="evidence" value="ECO:0007669"/>
    <property type="project" value="UniProtKB-KW"/>
</dbReference>
<organism evidence="10 11">
    <name type="scientific">Chara braunii</name>
    <name type="common">Braun's stonewort</name>
    <dbReference type="NCBI Taxonomy" id="69332"/>
    <lineage>
        <taxon>Eukaryota</taxon>
        <taxon>Viridiplantae</taxon>
        <taxon>Streptophyta</taxon>
        <taxon>Charophyceae</taxon>
        <taxon>Charales</taxon>
        <taxon>Characeae</taxon>
        <taxon>Chara</taxon>
    </lineage>
</organism>
<gene>
    <name evidence="10" type="ORF">CBR_g39726</name>
</gene>
<dbReference type="OMA" id="AMHQYKV"/>
<keyword evidence="3" id="KW-0808">Transferase</keyword>
<comment type="catalytic activity">
    <reaction evidence="7">
        <text>L-threonyl-[protein] + ATP = O-phospho-L-threonyl-[protein] + ADP + H(+)</text>
        <dbReference type="Rhea" id="RHEA:46608"/>
        <dbReference type="Rhea" id="RHEA-COMP:11060"/>
        <dbReference type="Rhea" id="RHEA-COMP:11605"/>
        <dbReference type="ChEBI" id="CHEBI:15378"/>
        <dbReference type="ChEBI" id="CHEBI:30013"/>
        <dbReference type="ChEBI" id="CHEBI:30616"/>
        <dbReference type="ChEBI" id="CHEBI:61977"/>
        <dbReference type="ChEBI" id="CHEBI:456216"/>
        <dbReference type="EC" id="2.7.11.1"/>
    </reaction>
</comment>
<evidence type="ECO:0000256" key="1">
    <source>
        <dbReference type="ARBA" id="ARBA00012513"/>
    </source>
</evidence>
<dbReference type="PANTHER" id="PTHR45998">
    <property type="entry name" value="SERINE/THREONINE-PROTEIN KINASE 16"/>
    <property type="match status" value="1"/>
</dbReference>
<accession>A0A388LSC1</accession>
<evidence type="ECO:0000256" key="5">
    <source>
        <dbReference type="ARBA" id="ARBA00022777"/>
    </source>
</evidence>
<dbReference type="InterPro" id="IPR052239">
    <property type="entry name" value="Ser/Thr-specific_kinases"/>
</dbReference>
<dbReference type="EC" id="2.7.11.1" evidence="1"/>
<evidence type="ECO:0000259" key="9">
    <source>
        <dbReference type="PROSITE" id="PS50011"/>
    </source>
</evidence>
<name>A0A388LSC1_CHABU</name>
<dbReference type="InterPro" id="IPR011009">
    <property type="entry name" value="Kinase-like_dom_sf"/>
</dbReference>
<comment type="caution">
    <text evidence="10">The sequence shown here is derived from an EMBL/GenBank/DDBJ whole genome shotgun (WGS) entry which is preliminary data.</text>
</comment>
<dbReference type="SUPFAM" id="SSF56112">
    <property type="entry name" value="Protein kinase-like (PK-like)"/>
    <property type="match status" value="1"/>
</dbReference>
<dbReference type="STRING" id="69332.A0A388LSC1"/>
<keyword evidence="5" id="KW-0418">Kinase</keyword>
<comment type="catalytic activity">
    <reaction evidence="8">
        <text>L-seryl-[protein] + ATP = O-phospho-L-seryl-[protein] + ADP + H(+)</text>
        <dbReference type="Rhea" id="RHEA:17989"/>
        <dbReference type="Rhea" id="RHEA-COMP:9863"/>
        <dbReference type="Rhea" id="RHEA-COMP:11604"/>
        <dbReference type="ChEBI" id="CHEBI:15378"/>
        <dbReference type="ChEBI" id="CHEBI:29999"/>
        <dbReference type="ChEBI" id="CHEBI:30616"/>
        <dbReference type="ChEBI" id="CHEBI:83421"/>
        <dbReference type="ChEBI" id="CHEBI:456216"/>
        <dbReference type="EC" id="2.7.11.1"/>
    </reaction>
</comment>
<dbReference type="Proteomes" id="UP000265515">
    <property type="component" value="Unassembled WGS sequence"/>
</dbReference>
<keyword evidence="6" id="KW-0067">ATP-binding</keyword>
<keyword evidence="4" id="KW-0547">Nucleotide-binding</keyword>
<feature type="domain" description="Protein kinase" evidence="9">
    <location>
        <begin position="1"/>
        <end position="320"/>
    </location>
</feature>
<dbReference type="Gramene" id="GBG85161">
    <property type="protein sequence ID" value="GBG85161"/>
    <property type="gene ID" value="CBR_g39726"/>
</dbReference>
<dbReference type="PANTHER" id="PTHR45998:SF2">
    <property type="entry name" value="SERINE_THREONINE-PROTEIN KINASE 16"/>
    <property type="match status" value="1"/>
</dbReference>
<protein>
    <recommendedName>
        <fullName evidence="1">non-specific serine/threonine protein kinase</fullName>
        <ecNumber evidence="1">2.7.11.1</ecNumber>
    </recommendedName>
</protein>
<dbReference type="GO" id="GO:0005524">
    <property type="term" value="F:ATP binding"/>
    <property type="evidence" value="ECO:0007669"/>
    <property type="project" value="UniProtKB-KW"/>
</dbReference>
<proteinExistence type="predicted"/>
<evidence type="ECO:0000256" key="8">
    <source>
        <dbReference type="ARBA" id="ARBA00048679"/>
    </source>
</evidence>
<keyword evidence="2" id="KW-0723">Serine/threonine-protein kinase</keyword>
<reference evidence="10 11" key="1">
    <citation type="journal article" date="2018" name="Cell">
        <title>The Chara Genome: Secondary Complexity and Implications for Plant Terrestrialization.</title>
        <authorList>
            <person name="Nishiyama T."/>
            <person name="Sakayama H."/>
            <person name="Vries J.D."/>
            <person name="Buschmann H."/>
            <person name="Saint-Marcoux D."/>
            <person name="Ullrich K.K."/>
            <person name="Haas F.B."/>
            <person name="Vanderstraeten L."/>
            <person name="Becker D."/>
            <person name="Lang D."/>
            <person name="Vosolsobe S."/>
            <person name="Rombauts S."/>
            <person name="Wilhelmsson P.K.I."/>
            <person name="Janitza P."/>
            <person name="Kern R."/>
            <person name="Heyl A."/>
            <person name="Rumpler F."/>
            <person name="Villalobos L.I.A.C."/>
            <person name="Clay J.M."/>
            <person name="Skokan R."/>
            <person name="Toyoda A."/>
            <person name="Suzuki Y."/>
            <person name="Kagoshima H."/>
            <person name="Schijlen E."/>
            <person name="Tajeshwar N."/>
            <person name="Catarino B."/>
            <person name="Hetherington A.J."/>
            <person name="Saltykova A."/>
            <person name="Bonnot C."/>
            <person name="Breuninger H."/>
            <person name="Symeonidi A."/>
            <person name="Radhakrishnan G.V."/>
            <person name="Van Nieuwerburgh F."/>
            <person name="Deforce D."/>
            <person name="Chang C."/>
            <person name="Karol K.G."/>
            <person name="Hedrich R."/>
            <person name="Ulvskov P."/>
            <person name="Glockner G."/>
            <person name="Delwiche C.F."/>
            <person name="Petrasek J."/>
            <person name="Van de Peer Y."/>
            <person name="Friml J."/>
            <person name="Beilby M."/>
            <person name="Dolan L."/>
            <person name="Kohara Y."/>
            <person name="Sugano S."/>
            <person name="Fujiyama A."/>
            <person name="Delaux P.-M."/>
            <person name="Quint M."/>
            <person name="TheiBen G."/>
            <person name="Hagemann M."/>
            <person name="Harholt J."/>
            <person name="Dunand C."/>
            <person name="Zachgo S."/>
            <person name="Langdale J."/>
            <person name="Maumus F."/>
            <person name="Straeten D.V.D."/>
            <person name="Gould S.B."/>
            <person name="Rensing S.A."/>
        </authorList>
    </citation>
    <scope>NUCLEOTIDE SEQUENCE [LARGE SCALE GENOMIC DNA]</scope>
    <source>
        <strain evidence="10 11">S276</strain>
    </source>
</reference>
<evidence type="ECO:0000313" key="10">
    <source>
        <dbReference type="EMBL" id="GBG85161.1"/>
    </source>
</evidence>
<dbReference type="EMBL" id="BFEA01000507">
    <property type="protein sequence ID" value="GBG85161.1"/>
    <property type="molecule type" value="Genomic_DNA"/>
</dbReference>
<dbReference type="GO" id="GO:0005737">
    <property type="term" value="C:cytoplasm"/>
    <property type="evidence" value="ECO:0007669"/>
    <property type="project" value="TreeGrafter"/>
</dbReference>
<dbReference type="PROSITE" id="PS00108">
    <property type="entry name" value="PROTEIN_KINASE_ST"/>
    <property type="match status" value="1"/>
</dbReference>
<dbReference type="InterPro" id="IPR008271">
    <property type="entry name" value="Ser/Thr_kinase_AS"/>
</dbReference>
<dbReference type="AlphaFoldDB" id="A0A388LSC1"/>
<evidence type="ECO:0000256" key="2">
    <source>
        <dbReference type="ARBA" id="ARBA00022527"/>
    </source>
</evidence>
<dbReference type="PROSITE" id="PS50011">
    <property type="entry name" value="PROTEIN_KINASE_DOM"/>
    <property type="match status" value="1"/>
</dbReference>
<evidence type="ECO:0000313" key="11">
    <source>
        <dbReference type="Proteomes" id="UP000265515"/>
    </source>
</evidence>